<accession>A0A087S1C4</accession>
<evidence type="ECO:0000313" key="2">
    <source>
        <dbReference type="EMBL" id="KFM19528.1"/>
    </source>
</evidence>
<evidence type="ECO:0000256" key="1">
    <source>
        <dbReference type="SAM" id="Phobius"/>
    </source>
</evidence>
<dbReference type="EMBL" id="JOSZ01000007">
    <property type="protein sequence ID" value="KFM19528.1"/>
    <property type="molecule type" value="Genomic_DNA"/>
</dbReference>
<keyword evidence="1" id="KW-0812">Transmembrane</keyword>
<gene>
    <name evidence="2" type="ORF">AAA799P11_00729</name>
</gene>
<organism evidence="2 3">
    <name type="scientific">Marine Group I thaumarchaeote SCGC AAA799-P11</name>
    <dbReference type="NCBI Taxonomy" id="1502295"/>
    <lineage>
        <taxon>Archaea</taxon>
        <taxon>Nitrososphaerota</taxon>
        <taxon>Marine Group I</taxon>
    </lineage>
</organism>
<reference evidence="2 3" key="1">
    <citation type="submission" date="2014-06" db="EMBL/GenBank/DDBJ databases">
        <authorList>
            <person name="Ngugi D.K."/>
            <person name="Blom J."/>
            <person name="Alam I."/>
            <person name="Rashid M."/>
            <person name="Baalawi W."/>
            <person name="Zhang G."/>
            <person name="Hikmawan T."/>
            <person name="Guan Y."/>
            <person name="Antunes A."/>
            <person name="Siam R."/>
            <person name="El-Dorry H."/>
            <person name="Bajic V."/>
            <person name="Stingl U."/>
        </authorList>
    </citation>
    <scope>NUCLEOTIDE SEQUENCE [LARGE SCALE GENOMIC DNA]</scope>
    <source>
        <strain evidence="2">SCGC AAA799-P11</strain>
    </source>
</reference>
<comment type="caution">
    <text evidence="2">The sequence shown here is derived from an EMBL/GenBank/DDBJ whole genome shotgun (WGS) entry which is preliminary data.</text>
</comment>
<dbReference type="Proteomes" id="UP000029387">
    <property type="component" value="Unassembled WGS sequence"/>
</dbReference>
<dbReference type="AlphaFoldDB" id="A0A087S1C4"/>
<keyword evidence="1" id="KW-0472">Membrane</keyword>
<feature type="transmembrane region" description="Helical" evidence="1">
    <location>
        <begin position="58"/>
        <end position="78"/>
    </location>
</feature>
<sequence length="240" mass="27304">MLSQLERLKDEFDVLKEQYKILGEELSEILNFSIAQTNIKLASESEKTQKSLKKQGKLSFISSIAIIGLTIVLLGITLQQFSIDNAEPDFLVNRGHINVIHANTFDQVEYLSPILLSTSTSHNFKYNVVLTEDSVEKYDFGNCFFKETPKVNYAEPLVFFLSSGVDERELDPKFRLSYETQMPKFSEKALERSVLHSIGEIEFKIIAQDAQGDNESIVIPAKADLSMRIPWNYNTTAICY</sequence>
<keyword evidence="1" id="KW-1133">Transmembrane helix</keyword>
<evidence type="ECO:0000313" key="3">
    <source>
        <dbReference type="Proteomes" id="UP000029387"/>
    </source>
</evidence>
<keyword evidence="3" id="KW-1185">Reference proteome</keyword>
<proteinExistence type="predicted"/>
<name>A0A087S1C4_9ARCH</name>
<protein>
    <submittedName>
        <fullName evidence="2">Uncharacterized protein</fullName>
    </submittedName>
</protein>